<proteinExistence type="predicted"/>
<dbReference type="Proteomes" id="UP001596414">
    <property type="component" value="Unassembled WGS sequence"/>
</dbReference>
<dbReference type="AlphaFoldDB" id="A0ABD5XBG2"/>
<reference evidence="2 3" key="1">
    <citation type="journal article" date="2014" name="Int. J. Syst. Evol. Microbiol.">
        <title>Complete genome sequence of Corynebacterium casei LMG S-19264T (=DSM 44701T), isolated from a smear-ripened cheese.</title>
        <authorList>
            <consortium name="US DOE Joint Genome Institute (JGI-PGF)"/>
            <person name="Walter F."/>
            <person name="Albersmeier A."/>
            <person name="Kalinowski J."/>
            <person name="Ruckert C."/>
        </authorList>
    </citation>
    <scope>NUCLEOTIDE SEQUENCE [LARGE SCALE GENOMIC DNA]</scope>
    <source>
        <strain evidence="2 3">CGMCC 4.7215</strain>
    </source>
</reference>
<dbReference type="Pfam" id="PF26047">
    <property type="entry name" value="DUF8015"/>
    <property type="match status" value="1"/>
</dbReference>
<dbReference type="RefSeq" id="WP_267636621.1">
    <property type="nucleotide sequence ID" value="NZ_JAODIY010000005.1"/>
</dbReference>
<keyword evidence="1" id="KW-1133">Transmembrane helix</keyword>
<sequence length="103" mass="10843">MVVSDISEHREKVSVWDQLRGQLSRYDLLLAAIALLLGLGMGLAVVLSVPGYVAIGGSALINALLVADALYLNPPVDSEVNEQTKALKAKSVVSHASDQTASE</sequence>
<evidence type="ECO:0000256" key="1">
    <source>
        <dbReference type="SAM" id="Phobius"/>
    </source>
</evidence>
<evidence type="ECO:0000313" key="2">
    <source>
        <dbReference type="EMBL" id="MFC7127242.1"/>
    </source>
</evidence>
<evidence type="ECO:0000313" key="3">
    <source>
        <dbReference type="Proteomes" id="UP001596414"/>
    </source>
</evidence>
<keyword evidence="1" id="KW-0812">Transmembrane</keyword>
<dbReference type="EMBL" id="JBHSZQ010000049">
    <property type="protein sequence ID" value="MFC7127242.1"/>
    <property type="molecule type" value="Genomic_DNA"/>
</dbReference>
<accession>A0ABD5XBG2</accession>
<protein>
    <submittedName>
        <fullName evidence="2">Uncharacterized protein</fullName>
    </submittedName>
</protein>
<dbReference type="InterPro" id="IPR058328">
    <property type="entry name" value="DUF8015"/>
</dbReference>
<name>A0ABD5XBG2_9EURY</name>
<comment type="caution">
    <text evidence="2">The sequence shown here is derived from an EMBL/GenBank/DDBJ whole genome shotgun (WGS) entry which is preliminary data.</text>
</comment>
<organism evidence="2 3">
    <name type="scientific">Halovenus rubra</name>
    <dbReference type="NCBI Taxonomy" id="869890"/>
    <lineage>
        <taxon>Archaea</taxon>
        <taxon>Methanobacteriati</taxon>
        <taxon>Methanobacteriota</taxon>
        <taxon>Stenosarchaea group</taxon>
        <taxon>Halobacteria</taxon>
        <taxon>Halobacteriales</taxon>
        <taxon>Haloarculaceae</taxon>
        <taxon>Halovenus</taxon>
    </lineage>
</organism>
<feature type="transmembrane region" description="Helical" evidence="1">
    <location>
        <begin position="28"/>
        <end position="47"/>
    </location>
</feature>
<gene>
    <name evidence="2" type="ORF">ACFQJ7_14655</name>
</gene>
<keyword evidence="1" id="KW-0472">Membrane</keyword>